<dbReference type="SUPFAM" id="SSF51735">
    <property type="entry name" value="NAD(P)-binding Rossmann-fold domains"/>
    <property type="match status" value="1"/>
</dbReference>
<name>A0A8K0SJU2_9HYPO</name>
<keyword evidence="3" id="KW-1185">Reference proteome</keyword>
<dbReference type="OrthoDB" id="542013at2759"/>
<evidence type="ECO:0008006" key="4">
    <source>
        <dbReference type="Google" id="ProtNLM"/>
    </source>
</evidence>
<dbReference type="Gene3D" id="3.40.50.720">
    <property type="entry name" value="NAD(P)-binding Rossmann-like Domain"/>
    <property type="match status" value="1"/>
</dbReference>
<reference evidence="2" key="1">
    <citation type="journal article" date="2021" name="Nat. Commun.">
        <title>Genetic determinants of endophytism in the Arabidopsis root mycobiome.</title>
        <authorList>
            <person name="Mesny F."/>
            <person name="Miyauchi S."/>
            <person name="Thiergart T."/>
            <person name="Pickel B."/>
            <person name="Atanasova L."/>
            <person name="Karlsson M."/>
            <person name="Huettel B."/>
            <person name="Barry K.W."/>
            <person name="Haridas S."/>
            <person name="Chen C."/>
            <person name="Bauer D."/>
            <person name="Andreopoulos W."/>
            <person name="Pangilinan J."/>
            <person name="LaButti K."/>
            <person name="Riley R."/>
            <person name="Lipzen A."/>
            <person name="Clum A."/>
            <person name="Drula E."/>
            <person name="Henrissat B."/>
            <person name="Kohler A."/>
            <person name="Grigoriev I.V."/>
            <person name="Martin F.M."/>
            <person name="Hacquard S."/>
        </authorList>
    </citation>
    <scope>NUCLEOTIDE SEQUENCE</scope>
    <source>
        <strain evidence="2">MPI-CAGE-CH-0235</strain>
    </source>
</reference>
<accession>A0A8K0SJU2</accession>
<dbReference type="EMBL" id="JAGPNK010000019">
    <property type="protein sequence ID" value="KAH7305187.1"/>
    <property type="molecule type" value="Genomic_DNA"/>
</dbReference>
<dbReference type="Pfam" id="PF00106">
    <property type="entry name" value="adh_short"/>
    <property type="match status" value="1"/>
</dbReference>
<dbReference type="AlphaFoldDB" id="A0A8K0SJU2"/>
<organism evidence="2 3">
    <name type="scientific">Stachybotrys elegans</name>
    <dbReference type="NCBI Taxonomy" id="80388"/>
    <lineage>
        <taxon>Eukaryota</taxon>
        <taxon>Fungi</taxon>
        <taxon>Dikarya</taxon>
        <taxon>Ascomycota</taxon>
        <taxon>Pezizomycotina</taxon>
        <taxon>Sordariomycetes</taxon>
        <taxon>Hypocreomycetidae</taxon>
        <taxon>Hypocreales</taxon>
        <taxon>Stachybotryaceae</taxon>
        <taxon>Stachybotrys</taxon>
    </lineage>
</organism>
<dbReference type="InterPro" id="IPR002347">
    <property type="entry name" value="SDR_fam"/>
</dbReference>
<dbReference type="GO" id="GO:0016491">
    <property type="term" value="F:oxidoreductase activity"/>
    <property type="evidence" value="ECO:0007669"/>
    <property type="project" value="UniProtKB-KW"/>
</dbReference>
<dbReference type="PANTHER" id="PTHR43157">
    <property type="entry name" value="PHOSPHATIDYLINOSITOL-GLYCAN BIOSYNTHESIS CLASS F PROTEIN-RELATED"/>
    <property type="match status" value="1"/>
</dbReference>
<protein>
    <recommendedName>
        <fullName evidence="4">Ketoreductase (KR) domain-containing protein</fullName>
    </recommendedName>
</protein>
<proteinExistence type="predicted"/>
<sequence>MPFLAPKLDPLPALDFTNQTVLVTGTTNGLGLAVSKELLRLRASRLIMGVRDVRRGLETRELLQCDPSIRAVNPQAQIHVLKLDLEDYTSVAAFTKEVESLAKSIDVVILNAGVGGLQREMTKSGHEKIIQVNVLSNALLAMQLLPLLRKSAELKGSPSRLTWVGSFVQEDHGLTKKPIPFDSTVLGHFDDEKNFVGLSRYSDSKLLSTCFVKELATHVDKKMVIVNEVSPGPVLTNFGAKYPLLLRVVFTAALALRARSLEAGANTYLHAVAVAGEESHGEYLSDGKISTRAKIVETPEGSRLQKKLWEEVMDECRRVNDRIMED</sequence>
<evidence type="ECO:0000256" key="1">
    <source>
        <dbReference type="ARBA" id="ARBA00023002"/>
    </source>
</evidence>
<gene>
    <name evidence="2" type="ORF">B0I35DRAFT_483960</name>
</gene>
<evidence type="ECO:0000313" key="3">
    <source>
        <dbReference type="Proteomes" id="UP000813444"/>
    </source>
</evidence>
<dbReference type="InterPro" id="IPR036291">
    <property type="entry name" value="NAD(P)-bd_dom_sf"/>
</dbReference>
<comment type="caution">
    <text evidence="2">The sequence shown here is derived from an EMBL/GenBank/DDBJ whole genome shotgun (WGS) entry which is preliminary data.</text>
</comment>
<evidence type="ECO:0000313" key="2">
    <source>
        <dbReference type="EMBL" id="KAH7305187.1"/>
    </source>
</evidence>
<dbReference type="PANTHER" id="PTHR43157:SF31">
    <property type="entry name" value="PHOSPHATIDYLINOSITOL-GLYCAN BIOSYNTHESIS CLASS F PROTEIN"/>
    <property type="match status" value="1"/>
</dbReference>
<dbReference type="Proteomes" id="UP000813444">
    <property type="component" value="Unassembled WGS sequence"/>
</dbReference>
<dbReference type="PRINTS" id="PR00081">
    <property type="entry name" value="GDHRDH"/>
</dbReference>
<keyword evidence="1" id="KW-0560">Oxidoreductase</keyword>